<dbReference type="GO" id="GO:0005886">
    <property type="term" value="C:plasma membrane"/>
    <property type="evidence" value="ECO:0007669"/>
    <property type="project" value="TreeGrafter"/>
</dbReference>
<keyword evidence="3 8" id="KW-0677">Repeat</keyword>
<dbReference type="GO" id="GO:0005509">
    <property type="term" value="F:calcium ion binding"/>
    <property type="evidence" value="ECO:0007669"/>
    <property type="project" value="InterPro"/>
</dbReference>
<comment type="similarity">
    <text evidence="8">Belongs to the annexin family.</text>
</comment>
<accession>A0A8X7RCT3</accession>
<protein>
    <recommendedName>
        <fullName evidence="8">Annexin</fullName>
    </recommendedName>
</protein>
<evidence type="ECO:0000256" key="4">
    <source>
        <dbReference type="ARBA" id="ARBA00022837"/>
    </source>
</evidence>
<proteinExistence type="inferred from homology"/>
<dbReference type="Pfam" id="PF00191">
    <property type="entry name" value="Annexin"/>
    <property type="match status" value="3"/>
</dbReference>
<evidence type="ECO:0000256" key="2">
    <source>
        <dbReference type="ARBA" id="ARBA00022723"/>
    </source>
</evidence>
<dbReference type="GO" id="GO:0009409">
    <property type="term" value="P:response to cold"/>
    <property type="evidence" value="ECO:0007669"/>
    <property type="project" value="UniProtKB-ARBA"/>
</dbReference>
<dbReference type="SMART" id="SM00335">
    <property type="entry name" value="ANX"/>
    <property type="match status" value="4"/>
</dbReference>
<dbReference type="AlphaFoldDB" id="A0A8X7RCT3"/>
<dbReference type="Proteomes" id="UP000886595">
    <property type="component" value="Unassembled WGS sequence"/>
</dbReference>
<dbReference type="PROSITE" id="PS00223">
    <property type="entry name" value="ANNEXIN_1"/>
    <property type="match status" value="1"/>
</dbReference>
<dbReference type="FunFam" id="1.10.220.10:FF:000001">
    <property type="entry name" value="Annexin"/>
    <property type="match status" value="1"/>
</dbReference>
<dbReference type="GO" id="GO:0009414">
    <property type="term" value="P:response to water deprivation"/>
    <property type="evidence" value="ECO:0007669"/>
    <property type="project" value="TreeGrafter"/>
</dbReference>
<gene>
    <name evidence="9" type="ORF">Bca52824_044916</name>
</gene>
<dbReference type="InterPro" id="IPR018502">
    <property type="entry name" value="Annexin_repeat"/>
</dbReference>
<dbReference type="GO" id="GO:0005737">
    <property type="term" value="C:cytoplasm"/>
    <property type="evidence" value="ECO:0007669"/>
    <property type="project" value="TreeGrafter"/>
</dbReference>
<evidence type="ECO:0000313" key="9">
    <source>
        <dbReference type="EMBL" id="KAG2285312.1"/>
    </source>
</evidence>
<keyword evidence="4 8" id="KW-0106">Calcium</keyword>
<keyword evidence="5" id="KW-0007">Acetylation</keyword>
<keyword evidence="7 8" id="KW-0111">Calcium/phospholipid-binding</keyword>
<evidence type="ECO:0000256" key="3">
    <source>
        <dbReference type="ARBA" id="ARBA00022737"/>
    </source>
</evidence>
<comment type="domain">
    <text evidence="8">A pair of annexin repeats may form one binding site for calcium and phospholipid.</text>
</comment>
<comment type="similarity">
    <text evidence="1">Belongs to the annexin (TC 1.A.31.1) family.</text>
</comment>
<evidence type="ECO:0000256" key="6">
    <source>
        <dbReference type="ARBA" id="ARBA00023216"/>
    </source>
</evidence>
<dbReference type="OrthoDB" id="37886at2759"/>
<comment type="caution">
    <text evidence="9">The sequence shown here is derived from an EMBL/GenBank/DDBJ whole genome shotgun (WGS) entry which is preliminary data.</text>
</comment>
<dbReference type="EMBL" id="JAAMPC010000010">
    <property type="protein sequence ID" value="KAG2285312.1"/>
    <property type="molecule type" value="Genomic_DNA"/>
</dbReference>
<dbReference type="PANTHER" id="PTHR10502">
    <property type="entry name" value="ANNEXIN"/>
    <property type="match status" value="1"/>
</dbReference>
<evidence type="ECO:0000256" key="7">
    <source>
        <dbReference type="ARBA" id="ARBA00023302"/>
    </source>
</evidence>
<dbReference type="InterPro" id="IPR001464">
    <property type="entry name" value="Annexin"/>
</dbReference>
<evidence type="ECO:0000256" key="8">
    <source>
        <dbReference type="RuleBase" id="RU003540"/>
    </source>
</evidence>
<dbReference type="PRINTS" id="PR00196">
    <property type="entry name" value="ANNEXIN"/>
</dbReference>
<name>A0A8X7RCT3_BRACI</name>
<dbReference type="GO" id="GO:0005544">
    <property type="term" value="F:calcium-dependent phospholipid binding"/>
    <property type="evidence" value="ECO:0007669"/>
    <property type="project" value="UniProtKB-KW"/>
</dbReference>
<evidence type="ECO:0000256" key="5">
    <source>
        <dbReference type="ARBA" id="ARBA00022990"/>
    </source>
</evidence>
<dbReference type="GO" id="GO:0001786">
    <property type="term" value="F:phosphatidylserine binding"/>
    <property type="evidence" value="ECO:0007669"/>
    <property type="project" value="TreeGrafter"/>
</dbReference>
<dbReference type="InterPro" id="IPR018252">
    <property type="entry name" value="Annexin_repeat_CS"/>
</dbReference>
<organism evidence="9 10">
    <name type="scientific">Brassica carinata</name>
    <name type="common">Ethiopian mustard</name>
    <name type="synonym">Abyssinian cabbage</name>
    <dbReference type="NCBI Taxonomy" id="52824"/>
    <lineage>
        <taxon>Eukaryota</taxon>
        <taxon>Viridiplantae</taxon>
        <taxon>Streptophyta</taxon>
        <taxon>Embryophyta</taxon>
        <taxon>Tracheophyta</taxon>
        <taxon>Spermatophyta</taxon>
        <taxon>Magnoliopsida</taxon>
        <taxon>eudicotyledons</taxon>
        <taxon>Gunneridae</taxon>
        <taxon>Pentapetalae</taxon>
        <taxon>rosids</taxon>
        <taxon>malvids</taxon>
        <taxon>Brassicales</taxon>
        <taxon>Brassicaceae</taxon>
        <taxon>Brassiceae</taxon>
        <taxon>Brassica</taxon>
    </lineage>
</organism>
<keyword evidence="10" id="KW-1185">Reference proteome</keyword>
<reference evidence="9 10" key="1">
    <citation type="submission" date="2020-02" db="EMBL/GenBank/DDBJ databases">
        <authorList>
            <person name="Ma Q."/>
            <person name="Huang Y."/>
            <person name="Song X."/>
            <person name="Pei D."/>
        </authorList>
    </citation>
    <scope>NUCLEOTIDE SEQUENCE [LARGE SCALE GENOMIC DNA]</scope>
    <source>
        <strain evidence="9">Sxm20200214</strain>
        <tissue evidence="9">Leaf</tissue>
    </source>
</reference>
<dbReference type="GO" id="GO:0009651">
    <property type="term" value="P:response to salt stress"/>
    <property type="evidence" value="ECO:0007669"/>
    <property type="project" value="UniProtKB-ARBA"/>
</dbReference>
<dbReference type="InterPro" id="IPR037104">
    <property type="entry name" value="Annexin_sf"/>
</dbReference>
<sequence>MATIRVPDEVPSPAQDSETLNQAFRGTLPSVSAFCVCGSLKTRCVVCLCRMGTDEKAIIRVLGKRNESQRKRIRESYREIYGKDLIDVLTSELSGDFMKAVVLWTYDPAERDARLANNVLNGKKKSIDKLKIILEISCTTSPNHLIAVRKAYCSLFDSSLEEHIASSVPFPLAKLLVTLATSFRYDKDMADTEVATIEAGMLREAITAKQLDHDHVLYILGTRSIYQLRATFVAYKQSYGNTLDKDVDGCPGDADLKSLLQMVILCIEFPEKHFAKVVRDSIEGFGTDEDSLTRAIVTRAEIDLMKARGEYFNMYNTSMDNAIIGDVSGDYKDFLLTLLGSNI</sequence>
<dbReference type="GO" id="GO:0009408">
    <property type="term" value="P:response to heat"/>
    <property type="evidence" value="ECO:0007669"/>
    <property type="project" value="TreeGrafter"/>
</dbReference>
<evidence type="ECO:0000313" key="10">
    <source>
        <dbReference type="Proteomes" id="UP000886595"/>
    </source>
</evidence>
<keyword evidence="2" id="KW-0479">Metal-binding</keyword>
<dbReference type="FunFam" id="1.10.220.10:FF:000006">
    <property type="entry name" value="Annexin"/>
    <property type="match status" value="1"/>
</dbReference>
<dbReference type="Gene3D" id="1.10.220.10">
    <property type="entry name" value="Annexin"/>
    <property type="match status" value="4"/>
</dbReference>
<dbReference type="SUPFAM" id="SSF47874">
    <property type="entry name" value="Annexin"/>
    <property type="match status" value="1"/>
</dbReference>
<keyword evidence="6 8" id="KW-0041">Annexin</keyword>
<dbReference type="PROSITE" id="PS51897">
    <property type="entry name" value="ANNEXIN_2"/>
    <property type="match status" value="4"/>
</dbReference>
<dbReference type="PANTHER" id="PTHR10502:SF99">
    <property type="entry name" value="ANNEXIN D3"/>
    <property type="match status" value="1"/>
</dbReference>
<evidence type="ECO:0000256" key="1">
    <source>
        <dbReference type="ARBA" id="ARBA00007184"/>
    </source>
</evidence>